<reference evidence="7" key="1">
    <citation type="submission" date="2013-02" db="EMBL/GenBank/DDBJ databases">
        <authorList>
            <consortium name="The Broad Institute Genome Sequencing Platform"/>
            <person name="Cuomo C."/>
            <person name="Becnel J."/>
            <person name="Sanscrainte N."/>
            <person name="Walker B."/>
            <person name="Young S.K."/>
            <person name="Zeng Q."/>
            <person name="Gargeya S."/>
            <person name="Fitzgerald M."/>
            <person name="Haas B."/>
            <person name="Abouelleil A."/>
            <person name="Alvarado L."/>
            <person name="Arachchi H.M."/>
            <person name="Berlin A.M."/>
            <person name="Chapman S.B."/>
            <person name="Dewar J."/>
            <person name="Goldberg J."/>
            <person name="Griggs A."/>
            <person name="Gujja S."/>
            <person name="Hansen M."/>
            <person name="Howarth C."/>
            <person name="Imamovic A."/>
            <person name="Larimer J."/>
            <person name="McCowan C."/>
            <person name="Murphy C."/>
            <person name="Neiman D."/>
            <person name="Pearson M."/>
            <person name="Priest M."/>
            <person name="Roberts A."/>
            <person name="Saif S."/>
            <person name="Shea T."/>
            <person name="Sisk P."/>
            <person name="Sykes S."/>
            <person name="Wortman J."/>
            <person name="Nusbaum C."/>
            <person name="Birren B."/>
        </authorList>
    </citation>
    <scope>NUCLEOTIDE SEQUENCE [LARGE SCALE GENOMIC DNA]</scope>
    <source>
        <strain evidence="7">PRA339</strain>
    </source>
</reference>
<accession>A0A059F0B4</accession>
<dbReference type="GO" id="GO:0042255">
    <property type="term" value="P:ribosome assembly"/>
    <property type="evidence" value="ECO:0007669"/>
    <property type="project" value="EnsemblFungi"/>
</dbReference>
<evidence type="ECO:0000256" key="2">
    <source>
        <dbReference type="ARBA" id="ARBA00016042"/>
    </source>
</evidence>
<dbReference type="Pfam" id="PF22891">
    <property type="entry name" value="KH_PNO1_2nd"/>
    <property type="match status" value="1"/>
</dbReference>
<evidence type="ECO:0000259" key="5">
    <source>
        <dbReference type="SMART" id="SM00322"/>
    </source>
</evidence>
<dbReference type="Gene3D" id="3.30.1370.10">
    <property type="entry name" value="K Homology domain, type 1"/>
    <property type="match status" value="2"/>
</dbReference>
<evidence type="ECO:0000313" key="7">
    <source>
        <dbReference type="Proteomes" id="UP000030655"/>
    </source>
</evidence>
<dbReference type="InterPro" id="IPR036612">
    <property type="entry name" value="KH_dom_type_1_sf"/>
</dbReference>
<dbReference type="InterPro" id="IPR004087">
    <property type="entry name" value="KH_dom"/>
</dbReference>
<dbReference type="STRING" id="1288291.A0A059F0B4"/>
<dbReference type="PANTHER" id="PTHR12826:SF13">
    <property type="entry name" value="RNA-BINDING PROTEIN PNO1"/>
    <property type="match status" value="1"/>
</dbReference>
<dbReference type="GO" id="GO:0000056">
    <property type="term" value="P:ribosomal small subunit export from nucleus"/>
    <property type="evidence" value="ECO:0007669"/>
    <property type="project" value="EnsemblFungi"/>
</dbReference>
<dbReference type="GO" id="GO:0051082">
    <property type="term" value="F:unfolded protein binding"/>
    <property type="evidence" value="ECO:0007669"/>
    <property type="project" value="EnsemblFungi"/>
</dbReference>
<keyword evidence="7" id="KW-1185">Reference proteome</keyword>
<evidence type="ECO:0000313" key="6">
    <source>
        <dbReference type="EMBL" id="KCZ80439.1"/>
    </source>
</evidence>
<proteinExistence type="predicted"/>
<dbReference type="AlphaFoldDB" id="A0A059F0B4"/>
<dbReference type="OrthoDB" id="1932641at2759"/>
<dbReference type="Proteomes" id="UP000030655">
    <property type="component" value="Unassembled WGS sequence"/>
</dbReference>
<gene>
    <name evidence="6" type="ORF">H312_02163</name>
</gene>
<dbReference type="GO" id="GO:0005730">
    <property type="term" value="C:nucleolus"/>
    <property type="evidence" value="ECO:0007669"/>
    <property type="project" value="EnsemblFungi"/>
</dbReference>
<name>A0A059F0B4_9MICR</name>
<sequence length="193" mass="22218">MDQTIQEKSLEIPGEKIGLLKRQWMKIYTPLIELFKLQIRMNLRTKHLDMRTTKFTTDPAMLDKATLFVRSILIGFTPEDALLALENDAYLYSFNVNDVKFLKGSHMTRAIGRIIGKNGNVKNTIEQVSKTKIRIIEDRINILGGKENINVSKDAICKLIMGSEPSKIQNKLRTLSSKLKEKYGHIETIYKEY</sequence>
<keyword evidence="3" id="KW-0694">RNA-binding</keyword>
<dbReference type="SMART" id="SM00322">
    <property type="entry name" value="KH"/>
    <property type="match status" value="1"/>
</dbReference>
<dbReference type="GO" id="GO:0042134">
    <property type="term" value="F:rRNA primary transcript binding"/>
    <property type="evidence" value="ECO:0007669"/>
    <property type="project" value="EnsemblFungi"/>
</dbReference>
<comment type="function">
    <text evidence="4">Required for small ribosomal subunit (SSU) synthesis. Has a role in the processing of early nucleolar and late cytoplasmic pre-RNA species.</text>
</comment>
<dbReference type="GO" id="GO:0000472">
    <property type="term" value="P:endonucleolytic cleavage to generate mature 5'-end of SSU-rRNA from (SSU-rRNA, 5.8S rRNA, LSU-rRNA)"/>
    <property type="evidence" value="ECO:0007669"/>
    <property type="project" value="EnsemblFungi"/>
</dbReference>
<dbReference type="GO" id="GO:0000447">
    <property type="term" value="P:endonucleolytic cleavage in ITS1 to separate SSU-rRNA from 5.8S rRNA and LSU-rRNA from tricistronic rRNA transcript (SSU-rRNA, 5.8S rRNA, LSU-rRNA)"/>
    <property type="evidence" value="ECO:0007669"/>
    <property type="project" value="EnsemblFungi"/>
</dbReference>
<dbReference type="SUPFAM" id="SSF54791">
    <property type="entry name" value="Eukaryotic type KH-domain (KH-domain type I)"/>
    <property type="match status" value="1"/>
</dbReference>
<evidence type="ECO:0000256" key="1">
    <source>
        <dbReference type="ARBA" id="ARBA00011420"/>
    </source>
</evidence>
<dbReference type="VEuPathDB" id="MicrosporidiaDB:H312_02163"/>
<evidence type="ECO:0000256" key="3">
    <source>
        <dbReference type="ARBA" id="ARBA00022884"/>
    </source>
</evidence>
<evidence type="ECO:0000256" key="4">
    <source>
        <dbReference type="ARBA" id="ARBA00025554"/>
    </source>
</evidence>
<dbReference type="InterPro" id="IPR055211">
    <property type="entry name" value="KH_PNO1_2nd"/>
</dbReference>
<protein>
    <recommendedName>
        <fullName evidence="2">Pre-rRNA-processing protein PNO1</fullName>
    </recommendedName>
</protein>
<dbReference type="HOGENOM" id="CLU_064992_1_0_1"/>
<dbReference type="GO" id="GO:0043248">
    <property type="term" value="P:proteasome assembly"/>
    <property type="evidence" value="ECO:0007669"/>
    <property type="project" value="EnsemblFungi"/>
</dbReference>
<reference evidence="6 7" key="2">
    <citation type="submission" date="2014-03" db="EMBL/GenBank/DDBJ databases">
        <title>The Genome Sequence of Anncaliia algerae insect isolate PRA339.</title>
        <authorList>
            <consortium name="The Broad Institute Genome Sequencing Platform"/>
            <consortium name="The Broad Institute Genome Sequencing Center for Infectious Disease"/>
            <person name="Cuomo C."/>
            <person name="Becnel J."/>
            <person name="Sanscrainte N."/>
            <person name="Walker B."/>
            <person name="Young S.K."/>
            <person name="Zeng Q."/>
            <person name="Gargeya S."/>
            <person name="Fitzgerald M."/>
            <person name="Haas B."/>
            <person name="Abouelleil A."/>
            <person name="Alvarado L."/>
            <person name="Arachchi H.M."/>
            <person name="Berlin A.M."/>
            <person name="Chapman S.B."/>
            <person name="Dewar J."/>
            <person name="Goldberg J."/>
            <person name="Griggs A."/>
            <person name="Gujja S."/>
            <person name="Hansen M."/>
            <person name="Howarth C."/>
            <person name="Imamovic A."/>
            <person name="Larimer J."/>
            <person name="McCowan C."/>
            <person name="Murphy C."/>
            <person name="Neiman D."/>
            <person name="Pearson M."/>
            <person name="Priest M."/>
            <person name="Roberts A."/>
            <person name="Saif S."/>
            <person name="Shea T."/>
            <person name="Sisk P."/>
            <person name="Sykes S."/>
            <person name="Wortman J."/>
            <person name="Nusbaum C."/>
            <person name="Birren B."/>
        </authorList>
    </citation>
    <scope>NUCLEOTIDE SEQUENCE [LARGE SCALE GENOMIC DNA]</scope>
    <source>
        <strain evidence="6 7">PRA339</strain>
    </source>
</reference>
<dbReference type="PANTHER" id="PTHR12826">
    <property type="entry name" value="RIBONUCLEASE Y"/>
    <property type="match status" value="1"/>
</dbReference>
<organism evidence="6 7">
    <name type="scientific">Anncaliia algerae PRA339</name>
    <dbReference type="NCBI Taxonomy" id="1288291"/>
    <lineage>
        <taxon>Eukaryota</taxon>
        <taxon>Fungi</taxon>
        <taxon>Fungi incertae sedis</taxon>
        <taxon>Microsporidia</taxon>
        <taxon>Tubulinosematoidea</taxon>
        <taxon>Tubulinosematidae</taxon>
        <taxon>Anncaliia</taxon>
    </lineage>
</organism>
<feature type="domain" description="K Homology" evidence="5">
    <location>
        <begin position="88"/>
        <end position="161"/>
    </location>
</feature>
<dbReference type="EMBL" id="KK365181">
    <property type="protein sequence ID" value="KCZ80439.1"/>
    <property type="molecule type" value="Genomic_DNA"/>
</dbReference>
<comment type="subunit">
    <text evidence="1">Component of the small ribosomal subunit, ribosomal RNA processing complex (SSU RRP complex).</text>
</comment>